<name>A0A1H8CUS7_9PROT</name>
<dbReference type="RefSeq" id="WP_074744056.1">
    <property type="nucleotide sequence ID" value="NZ_FOCT01000002.1"/>
</dbReference>
<evidence type="ECO:0000313" key="3">
    <source>
        <dbReference type="EMBL" id="SEM98873.1"/>
    </source>
</evidence>
<evidence type="ECO:0000256" key="2">
    <source>
        <dbReference type="SAM" id="SignalP"/>
    </source>
</evidence>
<dbReference type="Gene3D" id="2.20.130.30">
    <property type="entry name" value="Protein of unknown function DUF2782"/>
    <property type="match status" value="1"/>
</dbReference>
<accession>A0A1H8CUS7</accession>
<proteinExistence type="predicted"/>
<evidence type="ECO:0000313" key="4">
    <source>
        <dbReference type="Proteomes" id="UP000183898"/>
    </source>
</evidence>
<gene>
    <name evidence="3" type="ORF">SAMN05216404_10266</name>
</gene>
<reference evidence="3 4" key="1">
    <citation type="submission" date="2016-10" db="EMBL/GenBank/DDBJ databases">
        <authorList>
            <person name="de Groot N.N."/>
        </authorList>
    </citation>
    <scope>NUCLEOTIDE SEQUENCE [LARGE SCALE GENOMIC DNA]</scope>
    <source>
        <strain evidence="3 4">Nl18</strain>
    </source>
</reference>
<sequence length="121" mass="13708">MRRIVVALLLSSVLPAAAQSNQPKDLRPIPEVPEPPELSLPSAGIEDEEESLEPQVTITKRGEDQIEEYRLNGRLYMIKVVPRIGLPYYLIDNRGDGTFSTHDTGGLDQRIRPPMWVIREF</sequence>
<dbReference type="Pfam" id="PF11191">
    <property type="entry name" value="DUF2782"/>
    <property type="match status" value="1"/>
</dbReference>
<dbReference type="AlphaFoldDB" id="A0A1H8CUS7"/>
<evidence type="ECO:0008006" key="5">
    <source>
        <dbReference type="Google" id="ProtNLM"/>
    </source>
</evidence>
<dbReference type="InterPro" id="IPR021357">
    <property type="entry name" value="DUF2782"/>
</dbReference>
<protein>
    <recommendedName>
        <fullName evidence="5">DUF2782 domain-containing protein</fullName>
    </recommendedName>
</protein>
<feature type="region of interest" description="Disordered" evidence="1">
    <location>
        <begin position="18"/>
        <end position="55"/>
    </location>
</feature>
<dbReference type="EMBL" id="FOCT01000002">
    <property type="protein sequence ID" value="SEM98873.1"/>
    <property type="molecule type" value="Genomic_DNA"/>
</dbReference>
<evidence type="ECO:0000256" key="1">
    <source>
        <dbReference type="SAM" id="MobiDB-lite"/>
    </source>
</evidence>
<organism evidence="3 4">
    <name type="scientific">Nitrosospira multiformis</name>
    <dbReference type="NCBI Taxonomy" id="1231"/>
    <lineage>
        <taxon>Bacteria</taxon>
        <taxon>Pseudomonadati</taxon>
        <taxon>Pseudomonadota</taxon>
        <taxon>Betaproteobacteria</taxon>
        <taxon>Nitrosomonadales</taxon>
        <taxon>Nitrosomonadaceae</taxon>
        <taxon>Nitrosospira</taxon>
    </lineage>
</organism>
<keyword evidence="2" id="KW-0732">Signal</keyword>
<dbReference type="Proteomes" id="UP000183898">
    <property type="component" value="Unassembled WGS sequence"/>
</dbReference>
<feature type="chain" id="PRO_5010165733" description="DUF2782 domain-containing protein" evidence="2">
    <location>
        <begin position="19"/>
        <end position="121"/>
    </location>
</feature>
<feature type="signal peptide" evidence="2">
    <location>
        <begin position="1"/>
        <end position="18"/>
    </location>
</feature>